<reference evidence="3" key="1">
    <citation type="submission" date="2016-10" db="EMBL/GenBank/DDBJ databases">
        <authorList>
            <person name="Varghese N."/>
            <person name="Submissions S."/>
        </authorList>
    </citation>
    <scope>NUCLEOTIDE SEQUENCE [LARGE SCALE GENOMIC DNA]</scope>
    <source>
        <strain evidence="3">DSM 6150</strain>
    </source>
</reference>
<dbReference type="InterPro" id="IPR011989">
    <property type="entry name" value="ARM-like"/>
</dbReference>
<protein>
    <recommendedName>
        <fullName evidence="4">HEAT repeat-containing protein</fullName>
    </recommendedName>
</protein>
<dbReference type="OrthoDB" id="289270at2"/>
<accession>A0A1I4ZCA9</accession>
<dbReference type="Proteomes" id="UP000242869">
    <property type="component" value="Unassembled WGS sequence"/>
</dbReference>
<dbReference type="Gene3D" id="1.25.10.10">
    <property type="entry name" value="Leucine-rich Repeat Variant"/>
    <property type="match status" value="1"/>
</dbReference>
<feature type="region of interest" description="Disordered" evidence="1">
    <location>
        <begin position="186"/>
        <end position="219"/>
    </location>
</feature>
<sequence length="219" mass="24867">MDMLQQQCERLKFLAGKPETEAARNEVLLALTSKWDGVRVNAAKVLGSWGGPANMAVLLHRYAETRQYSGERSGIRKALCLAVSDNDAHWLIDCCFKPGLVERSCAIEMLSHLSGNVLHQALARLNGQDDEVRHLHCDLLFRTRSYPDRIKSLQALSSDINPTIALRARQYLSWLKWVEPALFNTEPAKPNHSSRGKAFDRKFNRAKQKRQLAIRKESM</sequence>
<evidence type="ECO:0000313" key="3">
    <source>
        <dbReference type="Proteomes" id="UP000242869"/>
    </source>
</evidence>
<feature type="compositionally biased region" description="Basic residues" evidence="1">
    <location>
        <begin position="204"/>
        <end position="213"/>
    </location>
</feature>
<dbReference type="STRING" id="83765.SAMN05660284_01567"/>
<dbReference type="AlphaFoldDB" id="A0A1I4ZCA9"/>
<gene>
    <name evidence="2" type="ORF">SAMN05660284_01567</name>
</gene>
<dbReference type="EMBL" id="FOVE01000010">
    <property type="protein sequence ID" value="SFN47530.1"/>
    <property type="molecule type" value="Genomic_DNA"/>
</dbReference>
<evidence type="ECO:0000256" key="1">
    <source>
        <dbReference type="SAM" id="MobiDB-lite"/>
    </source>
</evidence>
<organism evidence="2 3">
    <name type="scientific">Formivibrio citricus</name>
    <dbReference type="NCBI Taxonomy" id="83765"/>
    <lineage>
        <taxon>Bacteria</taxon>
        <taxon>Pseudomonadati</taxon>
        <taxon>Pseudomonadota</taxon>
        <taxon>Betaproteobacteria</taxon>
        <taxon>Neisseriales</taxon>
        <taxon>Chitinibacteraceae</taxon>
        <taxon>Formivibrio</taxon>
    </lineage>
</organism>
<dbReference type="SUPFAM" id="SSF48371">
    <property type="entry name" value="ARM repeat"/>
    <property type="match status" value="1"/>
</dbReference>
<dbReference type="InterPro" id="IPR016024">
    <property type="entry name" value="ARM-type_fold"/>
</dbReference>
<dbReference type="RefSeq" id="WP_091194002.1">
    <property type="nucleotide sequence ID" value="NZ_FOVE01000010.1"/>
</dbReference>
<evidence type="ECO:0000313" key="2">
    <source>
        <dbReference type="EMBL" id="SFN47530.1"/>
    </source>
</evidence>
<name>A0A1I4ZCA9_9NEIS</name>
<proteinExistence type="predicted"/>
<keyword evidence="3" id="KW-1185">Reference proteome</keyword>
<evidence type="ECO:0008006" key="4">
    <source>
        <dbReference type="Google" id="ProtNLM"/>
    </source>
</evidence>